<dbReference type="InterPro" id="IPR003660">
    <property type="entry name" value="HAMP_dom"/>
</dbReference>
<dbReference type="SMART" id="SM00304">
    <property type="entry name" value="HAMP"/>
    <property type="match status" value="1"/>
</dbReference>
<protein>
    <recommendedName>
        <fullName evidence="9">HAMP domain-containing protein</fullName>
    </recommendedName>
</protein>
<dbReference type="CDD" id="cd12912">
    <property type="entry name" value="PDC2_MCP_like"/>
    <property type="match status" value="1"/>
</dbReference>
<organism evidence="10">
    <name type="scientific">Selenomonas ruminantium</name>
    <dbReference type="NCBI Taxonomy" id="971"/>
    <lineage>
        <taxon>Bacteria</taxon>
        <taxon>Bacillati</taxon>
        <taxon>Bacillota</taxon>
        <taxon>Negativicutes</taxon>
        <taxon>Selenomonadales</taxon>
        <taxon>Selenomonadaceae</taxon>
        <taxon>Selenomonas</taxon>
    </lineage>
</organism>
<dbReference type="PANTHER" id="PTHR43156">
    <property type="entry name" value="STAGE II SPORULATION PROTEIN E-RELATED"/>
    <property type="match status" value="1"/>
</dbReference>
<dbReference type="InterPro" id="IPR033479">
    <property type="entry name" value="dCache_1"/>
</dbReference>
<dbReference type="CDD" id="cd06225">
    <property type="entry name" value="HAMP"/>
    <property type="match status" value="1"/>
</dbReference>
<evidence type="ECO:0000256" key="1">
    <source>
        <dbReference type="ARBA" id="ARBA00004651"/>
    </source>
</evidence>
<keyword evidence="6 8" id="KW-0472">Membrane</keyword>
<evidence type="ECO:0000313" key="10">
    <source>
        <dbReference type="EMBL" id="AAD50369.1"/>
    </source>
</evidence>
<dbReference type="InterPro" id="IPR036457">
    <property type="entry name" value="PPM-type-like_dom_sf"/>
</dbReference>
<keyword evidence="3 8" id="KW-0812">Transmembrane</keyword>
<dbReference type="Gene3D" id="3.60.40.10">
    <property type="entry name" value="PPM-type phosphatase domain"/>
    <property type="match status" value="1"/>
</dbReference>
<keyword evidence="5 8" id="KW-1133">Transmembrane helix</keyword>
<accession>Q9S4U3</accession>
<evidence type="ECO:0000256" key="5">
    <source>
        <dbReference type="ARBA" id="ARBA00022989"/>
    </source>
</evidence>
<keyword evidence="2" id="KW-1003">Cell membrane</keyword>
<evidence type="ECO:0000256" key="8">
    <source>
        <dbReference type="SAM" id="Phobius"/>
    </source>
</evidence>
<dbReference type="SUPFAM" id="SSF158472">
    <property type="entry name" value="HAMP domain-like"/>
    <property type="match status" value="1"/>
</dbReference>
<dbReference type="GO" id="GO:0016791">
    <property type="term" value="F:phosphatase activity"/>
    <property type="evidence" value="ECO:0007669"/>
    <property type="project" value="TreeGrafter"/>
</dbReference>
<evidence type="ECO:0000256" key="7">
    <source>
        <dbReference type="SAM" id="Coils"/>
    </source>
</evidence>
<keyword evidence="4" id="KW-0378">Hydrolase</keyword>
<dbReference type="OrthoDB" id="9760371at2"/>
<keyword evidence="10" id="KW-0614">Plasmid</keyword>
<dbReference type="AlphaFoldDB" id="Q9S4U3"/>
<proteinExistence type="predicted"/>
<dbReference type="Pfam" id="PF02743">
    <property type="entry name" value="dCache_1"/>
    <property type="match status" value="1"/>
</dbReference>
<dbReference type="EMBL" id="AF113972">
    <property type="protein sequence ID" value="AAD50369.1"/>
    <property type="molecule type" value="Genomic_DNA"/>
</dbReference>
<evidence type="ECO:0000256" key="6">
    <source>
        <dbReference type="ARBA" id="ARBA00023136"/>
    </source>
</evidence>
<evidence type="ECO:0000256" key="3">
    <source>
        <dbReference type="ARBA" id="ARBA00022692"/>
    </source>
</evidence>
<dbReference type="GO" id="GO:0007165">
    <property type="term" value="P:signal transduction"/>
    <property type="evidence" value="ECO:0007669"/>
    <property type="project" value="InterPro"/>
</dbReference>
<dbReference type="Gene3D" id="3.30.450.20">
    <property type="entry name" value="PAS domain"/>
    <property type="match status" value="1"/>
</dbReference>
<feature type="domain" description="HAMP" evidence="9">
    <location>
        <begin position="206"/>
        <end position="258"/>
    </location>
</feature>
<geneLocation type="plasmid" evidence="10">
    <name>pSR1</name>
</geneLocation>
<comment type="subcellular location">
    <subcellularLocation>
        <location evidence="1">Cell membrane</location>
        <topology evidence="1">Multi-pass membrane protein</topology>
    </subcellularLocation>
</comment>
<sequence>MIRGNDPGISRAKPQANRYFPVFSEGNLNMTCAAPYYDGNGFAGVVGISYTVEDIYQELIATAMAYKGKCFVLDEGGKLIFSSEKEGILAVTAQGQDIRQAEGSHLADAVDSMTAGENGVMSVDIGGQDYYLVFAPLKVTGWSLGILLDTDEILDPVEKVEDDVIAKLDSFEETLRAIQKDILWQSIFILLPVLFLLMYASNLLAGRFTRPVRRLAEGAREIAAGDFEKKFALETGDELEDLADSFNFMTDELKQYTENMAKAAAEEERSRTELEVAAKIQTDMLPKNFAGQPEFELYALMEPAKDVGGDFYDFYLLKGRYLVITVADVSGKGVPAALFMAKSQAVLKIQRALAAAYVGPVFAALRRSLPQKKHSPVRP</sequence>
<evidence type="ECO:0000259" key="9">
    <source>
        <dbReference type="PROSITE" id="PS50885"/>
    </source>
</evidence>
<feature type="transmembrane region" description="Helical" evidence="8">
    <location>
        <begin position="182"/>
        <end position="205"/>
    </location>
</feature>
<reference evidence="10" key="1">
    <citation type="journal article" date="1999" name="Plasmid">
        <title>Complete nucleotide sequence of a cryptic plasmid from the ruminal bacterium Selenomonas ruminantium HD4 and identification of two predicted open reading frames.</title>
        <authorList>
            <person name="Al-Khaldi S.F."/>
            <person name="Evans J.D."/>
            <person name="Martin S.A."/>
        </authorList>
    </citation>
    <scope>NUCLEOTIDE SEQUENCE</scope>
    <source>
        <strain evidence="10">HD4</strain>
        <plasmid evidence="10">pSR1</plasmid>
    </source>
</reference>
<dbReference type="Pfam" id="PF00672">
    <property type="entry name" value="HAMP"/>
    <property type="match status" value="1"/>
</dbReference>
<evidence type="ECO:0000256" key="4">
    <source>
        <dbReference type="ARBA" id="ARBA00022801"/>
    </source>
</evidence>
<dbReference type="Gene3D" id="6.10.340.10">
    <property type="match status" value="1"/>
</dbReference>
<keyword evidence="7" id="KW-0175">Coiled coil</keyword>
<dbReference type="InterPro" id="IPR052016">
    <property type="entry name" value="Bact_Sigma-Reg"/>
</dbReference>
<evidence type="ECO:0000256" key="2">
    <source>
        <dbReference type="ARBA" id="ARBA00022475"/>
    </source>
</evidence>
<dbReference type="PROSITE" id="PS50885">
    <property type="entry name" value="HAMP"/>
    <property type="match status" value="1"/>
</dbReference>
<name>Q9S4U3_SELRU</name>
<dbReference type="PANTHER" id="PTHR43156:SF2">
    <property type="entry name" value="STAGE II SPORULATION PROTEIN E"/>
    <property type="match status" value="1"/>
</dbReference>
<dbReference type="GO" id="GO:0005886">
    <property type="term" value="C:plasma membrane"/>
    <property type="evidence" value="ECO:0007669"/>
    <property type="project" value="UniProtKB-SubCell"/>
</dbReference>
<feature type="coiled-coil region" evidence="7">
    <location>
        <begin position="239"/>
        <end position="273"/>
    </location>
</feature>